<feature type="region of interest" description="Disordered" evidence="17">
    <location>
        <begin position="1"/>
        <end position="20"/>
    </location>
</feature>
<keyword evidence="13" id="KW-0449">Lipoprotein</keyword>
<keyword evidence="11" id="KW-0325">Glycoprotein</keyword>
<keyword evidence="3" id="KW-1003">Cell membrane</keyword>
<evidence type="ECO:0000256" key="6">
    <source>
        <dbReference type="ARBA" id="ARBA00023040"/>
    </source>
</evidence>
<keyword evidence="5 18" id="KW-1133">Transmembrane helix</keyword>
<dbReference type="PRINTS" id="PR01822">
    <property type="entry name" value="CCYSTOKININR"/>
</dbReference>
<keyword evidence="9" id="KW-1015">Disulfide bond</keyword>
<evidence type="ECO:0000256" key="3">
    <source>
        <dbReference type="ARBA" id="ARBA00022475"/>
    </source>
</evidence>
<comment type="function">
    <text evidence="14">Receptor for gastrin and cholecystokinin. The CCK-B receptors occur throughout the central nervous system where they modulate anxiety, analgesia, arousal, and neuroleptic activity. This receptor mediates its action by association with G proteins that activate a phosphatidylinositol-calcium second messenger system.</text>
</comment>
<dbReference type="PRINTS" id="PR00237">
    <property type="entry name" value="GPCRRHODOPSN"/>
</dbReference>
<evidence type="ECO:0000256" key="1">
    <source>
        <dbReference type="ARBA" id="ARBA00004651"/>
    </source>
</evidence>
<dbReference type="GO" id="GO:0005886">
    <property type="term" value="C:plasma membrane"/>
    <property type="evidence" value="ECO:0007669"/>
    <property type="project" value="UniProtKB-SubCell"/>
</dbReference>
<evidence type="ECO:0000313" key="20">
    <source>
        <dbReference type="EMBL" id="PVD35196.1"/>
    </source>
</evidence>
<evidence type="ECO:0000256" key="2">
    <source>
        <dbReference type="ARBA" id="ARBA00019090"/>
    </source>
</evidence>
<dbReference type="PRINTS" id="PR00527">
    <property type="entry name" value="GASTRINR"/>
</dbReference>
<feature type="transmembrane region" description="Helical" evidence="18">
    <location>
        <begin position="194"/>
        <end position="219"/>
    </location>
</feature>
<feature type="non-terminal residue" evidence="20">
    <location>
        <position position="231"/>
    </location>
</feature>
<feature type="transmembrane region" description="Helical" evidence="18">
    <location>
        <begin position="31"/>
        <end position="53"/>
    </location>
</feature>
<evidence type="ECO:0000313" key="21">
    <source>
        <dbReference type="Proteomes" id="UP000245119"/>
    </source>
</evidence>
<evidence type="ECO:0000256" key="13">
    <source>
        <dbReference type="ARBA" id="ARBA00023288"/>
    </source>
</evidence>
<dbReference type="PANTHER" id="PTHR24238:SF75">
    <property type="entry name" value="CHOLECYSTOKININ-LIKE RECEPTOR AT 17D1-RELATED"/>
    <property type="match status" value="1"/>
</dbReference>
<evidence type="ECO:0000256" key="17">
    <source>
        <dbReference type="SAM" id="MobiDB-lite"/>
    </source>
</evidence>
<evidence type="ECO:0000256" key="12">
    <source>
        <dbReference type="ARBA" id="ARBA00023224"/>
    </source>
</evidence>
<dbReference type="SUPFAM" id="SSF81321">
    <property type="entry name" value="Family A G protein-coupled receptor-like"/>
    <property type="match status" value="1"/>
</dbReference>
<proteinExistence type="inferred from homology"/>
<evidence type="ECO:0000256" key="14">
    <source>
        <dbReference type="ARBA" id="ARBA00025402"/>
    </source>
</evidence>
<dbReference type="EMBL" id="PZQS01000003">
    <property type="protein sequence ID" value="PVD35196.1"/>
    <property type="molecule type" value="Genomic_DNA"/>
</dbReference>
<keyword evidence="10 16" id="KW-0675">Receptor</keyword>
<evidence type="ECO:0000256" key="5">
    <source>
        <dbReference type="ARBA" id="ARBA00022989"/>
    </source>
</evidence>
<name>A0A2T7PP38_POMCA</name>
<comment type="subcellular location">
    <subcellularLocation>
        <location evidence="1">Cell membrane</location>
        <topology evidence="1">Multi-pass membrane protein</topology>
    </subcellularLocation>
</comment>
<sequence>MTTTMAESTSGRPNNTGARVRPRDIGMEVQVPMYIAIFLLSVVGNVLVMLTLARNKKMRTVTNVFLLNLAVSDMLLAVFCMPFTLVPVLLQNFIFGAAMCVIIRYLQGVSVSVSCFTLVAISLERYFAICRPLHSRSWQTLSHAYKSIAVCWTLAFVIMIPLAVYHRLKEIGPTVFVCMEVWESEDWLKAYTMILNMLLLVFPILLMSLAYGCVCYTLWIGIKSDTGLCDQ</sequence>
<dbReference type="Gene3D" id="1.20.1070.10">
    <property type="entry name" value="Rhodopsin 7-helix transmembrane proteins"/>
    <property type="match status" value="1"/>
</dbReference>
<dbReference type="InterPro" id="IPR000314">
    <property type="entry name" value="Gastrin_rcpt"/>
</dbReference>
<dbReference type="GO" id="GO:0015054">
    <property type="term" value="F:gastrin receptor activity"/>
    <property type="evidence" value="ECO:0007669"/>
    <property type="project" value="InterPro"/>
</dbReference>
<dbReference type="Proteomes" id="UP000245119">
    <property type="component" value="Linkage Group LG3"/>
</dbReference>
<keyword evidence="6 16" id="KW-0297">G-protein coupled receptor</keyword>
<evidence type="ECO:0000256" key="7">
    <source>
        <dbReference type="ARBA" id="ARBA00023136"/>
    </source>
</evidence>
<dbReference type="InterPro" id="IPR017452">
    <property type="entry name" value="GPCR_Rhodpsn_7TM"/>
</dbReference>
<dbReference type="OrthoDB" id="10037617at2759"/>
<keyword evidence="21" id="KW-1185">Reference proteome</keyword>
<dbReference type="STRING" id="400727.A0A2T7PP38"/>
<evidence type="ECO:0000256" key="15">
    <source>
        <dbReference type="ARBA" id="ARBA00031093"/>
    </source>
</evidence>
<evidence type="ECO:0000256" key="16">
    <source>
        <dbReference type="RuleBase" id="RU000688"/>
    </source>
</evidence>
<dbReference type="InterPro" id="IPR000276">
    <property type="entry name" value="GPCR_Rhodpsn"/>
</dbReference>
<gene>
    <name evidence="20" type="ORF">C0Q70_06477</name>
</gene>
<organism evidence="20 21">
    <name type="scientific">Pomacea canaliculata</name>
    <name type="common">Golden apple snail</name>
    <dbReference type="NCBI Taxonomy" id="400727"/>
    <lineage>
        <taxon>Eukaryota</taxon>
        <taxon>Metazoa</taxon>
        <taxon>Spiralia</taxon>
        <taxon>Lophotrochozoa</taxon>
        <taxon>Mollusca</taxon>
        <taxon>Gastropoda</taxon>
        <taxon>Caenogastropoda</taxon>
        <taxon>Architaenioglossa</taxon>
        <taxon>Ampullarioidea</taxon>
        <taxon>Ampullariidae</taxon>
        <taxon>Pomacea</taxon>
    </lineage>
</organism>
<dbReference type="InterPro" id="IPR009126">
    <property type="entry name" value="Cholcskin_rcpt"/>
</dbReference>
<evidence type="ECO:0000256" key="11">
    <source>
        <dbReference type="ARBA" id="ARBA00023180"/>
    </source>
</evidence>
<dbReference type="GO" id="GO:0008188">
    <property type="term" value="F:neuropeptide receptor activity"/>
    <property type="evidence" value="ECO:0007669"/>
    <property type="project" value="TreeGrafter"/>
</dbReference>
<keyword evidence="4 16" id="KW-0812">Transmembrane</keyword>
<feature type="transmembrane region" description="Helical" evidence="18">
    <location>
        <begin position="144"/>
        <end position="165"/>
    </location>
</feature>
<evidence type="ECO:0000256" key="10">
    <source>
        <dbReference type="ARBA" id="ARBA00023170"/>
    </source>
</evidence>
<dbReference type="PROSITE" id="PS50262">
    <property type="entry name" value="G_PROTEIN_RECEP_F1_2"/>
    <property type="match status" value="1"/>
</dbReference>
<evidence type="ECO:0000256" key="8">
    <source>
        <dbReference type="ARBA" id="ARBA00023139"/>
    </source>
</evidence>
<protein>
    <recommendedName>
        <fullName evidence="2">Gastrin/cholecystokinin type B receptor</fullName>
    </recommendedName>
    <alternativeName>
        <fullName evidence="15">Cholecystokinin-2 receptor</fullName>
    </alternativeName>
</protein>
<evidence type="ECO:0000256" key="9">
    <source>
        <dbReference type="ARBA" id="ARBA00023157"/>
    </source>
</evidence>
<evidence type="ECO:0000256" key="18">
    <source>
        <dbReference type="SAM" id="Phobius"/>
    </source>
</evidence>
<keyword evidence="8" id="KW-0564">Palmitate</keyword>
<dbReference type="Pfam" id="PF00001">
    <property type="entry name" value="7tm_1"/>
    <property type="match status" value="1"/>
</dbReference>
<keyword evidence="7 18" id="KW-0472">Membrane</keyword>
<feature type="compositionally biased region" description="Polar residues" evidence="17">
    <location>
        <begin position="1"/>
        <end position="17"/>
    </location>
</feature>
<dbReference type="PROSITE" id="PS00237">
    <property type="entry name" value="G_PROTEIN_RECEP_F1_1"/>
    <property type="match status" value="1"/>
</dbReference>
<feature type="transmembrane region" description="Helical" evidence="18">
    <location>
        <begin position="102"/>
        <end position="123"/>
    </location>
</feature>
<reference evidence="20 21" key="1">
    <citation type="submission" date="2018-04" db="EMBL/GenBank/DDBJ databases">
        <title>The genome of golden apple snail Pomacea canaliculata provides insight into stress tolerance and invasive adaptation.</title>
        <authorList>
            <person name="Liu C."/>
            <person name="Liu B."/>
            <person name="Ren Y."/>
            <person name="Zhang Y."/>
            <person name="Wang H."/>
            <person name="Li S."/>
            <person name="Jiang F."/>
            <person name="Yin L."/>
            <person name="Zhang G."/>
            <person name="Qian W."/>
            <person name="Fan W."/>
        </authorList>
    </citation>
    <scope>NUCLEOTIDE SEQUENCE [LARGE SCALE GENOMIC DNA]</scope>
    <source>
        <strain evidence="20">SZHN2017</strain>
        <tissue evidence="20">Muscle</tissue>
    </source>
</reference>
<feature type="domain" description="G-protein coupled receptors family 1 profile" evidence="19">
    <location>
        <begin position="44"/>
        <end position="231"/>
    </location>
</feature>
<comment type="similarity">
    <text evidence="16">Belongs to the G-protein coupled receptor 1 family.</text>
</comment>
<dbReference type="PANTHER" id="PTHR24238">
    <property type="entry name" value="G-PROTEIN COUPLED RECEPTOR"/>
    <property type="match status" value="1"/>
</dbReference>
<dbReference type="AlphaFoldDB" id="A0A2T7PP38"/>
<comment type="caution">
    <text evidence="20">The sequence shown here is derived from an EMBL/GenBank/DDBJ whole genome shotgun (WGS) entry which is preliminary data.</text>
</comment>
<evidence type="ECO:0000259" key="19">
    <source>
        <dbReference type="PROSITE" id="PS50262"/>
    </source>
</evidence>
<accession>A0A2T7PP38</accession>
<keyword evidence="12 16" id="KW-0807">Transducer</keyword>
<feature type="transmembrane region" description="Helical" evidence="18">
    <location>
        <begin position="65"/>
        <end position="90"/>
    </location>
</feature>
<evidence type="ECO:0000256" key="4">
    <source>
        <dbReference type="ARBA" id="ARBA00022692"/>
    </source>
</evidence>